<dbReference type="InterPro" id="IPR001387">
    <property type="entry name" value="Cro/C1-type_HTH"/>
</dbReference>
<reference evidence="2 3" key="1">
    <citation type="journal article" date="2014" name="Arch. Microbiol.">
        <title>Bacillus mesophilum sp. nov., strain IITR-54T, a novel 4-chlorobiphenyl dechlorinating bacterium.</title>
        <authorList>
            <person name="Manickam N."/>
            <person name="Singh N.K."/>
            <person name="Bajaj A."/>
            <person name="Kumar R.M."/>
            <person name="Kaur G."/>
            <person name="Kaur N."/>
            <person name="Bala M."/>
            <person name="Kumar A."/>
            <person name="Mayilraj S."/>
        </authorList>
    </citation>
    <scope>NUCLEOTIDE SEQUENCE [LARGE SCALE GENOMIC DNA]</scope>
    <source>
        <strain evidence="2 3">IITR-54</strain>
    </source>
</reference>
<sequence>MDKEVIKFIRQSYNMTQRDFARIVSCSFSLIALVEVGKRRVTEDLEHKIKMAFDIDDKQLQSITSLISEFSKGIPPFM</sequence>
<dbReference type="AlphaFoldDB" id="A0A7V7RPH7"/>
<feature type="domain" description="HTH cro/C1-type" evidence="1">
    <location>
        <begin position="6"/>
        <end position="60"/>
    </location>
</feature>
<dbReference type="OrthoDB" id="2896385at2"/>
<dbReference type="Proteomes" id="UP000441354">
    <property type="component" value="Unassembled WGS sequence"/>
</dbReference>
<organism evidence="2 3">
    <name type="scientific">Bacillus mesophilum</name>
    <dbReference type="NCBI Taxonomy" id="1071718"/>
    <lineage>
        <taxon>Bacteria</taxon>
        <taxon>Bacillati</taxon>
        <taxon>Bacillota</taxon>
        <taxon>Bacilli</taxon>
        <taxon>Bacillales</taxon>
        <taxon>Bacillaceae</taxon>
        <taxon>Bacillus</taxon>
    </lineage>
</organism>
<dbReference type="InterPro" id="IPR010982">
    <property type="entry name" value="Lambda_DNA-bd_dom_sf"/>
</dbReference>
<evidence type="ECO:0000313" key="3">
    <source>
        <dbReference type="Proteomes" id="UP000441354"/>
    </source>
</evidence>
<protein>
    <submittedName>
        <fullName evidence="2">Helix-turn-helix transcriptional regulator</fullName>
    </submittedName>
</protein>
<gene>
    <name evidence="2" type="ORF">F7732_00925</name>
</gene>
<dbReference type="PROSITE" id="PS50943">
    <property type="entry name" value="HTH_CROC1"/>
    <property type="match status" value="1"/>
</dbReference>
<keyword evidence="3" id="KW-1185">Reference proteome</keyword>
<proteinExistence type="predicted"/>
<dbReference type="EMBL" id="WBOT01000001">
    <property type="protein sequence ID" value="KAB2335163.1"/>
    <property type="molecule type" value="Genomic_DNA"/>
</dbReference>
<comment type="caution">
    <text evidence="2">The sequence shown here is derived from an EMBL/GenBank/DDBJ whole genome shotgun (WGS) entry which is preliminary data.</text>
</comment>
<dbReference type="CDD" id="cd00093">
    <property type="entry name" value="HTH_XRE"/>
    <property type="match status" value="1"/>
</dbReference>
<name>A0A7V7RPH7_9BACI</name>
<dbReference type="GO" id="GO:0003677">
    <property type="term" value="F:DNA binding"/>
    <property type="evidence" value="ECO:0007669"/>
    <property type="project" value="InterPro"/>
</dbReference>
<dbReference type="RefSeq" id="WP_151571846.1">
    <property type="nucleotide sequence ID" value="NZ_WBOT01000001.1"/>
</dbReference>
<dbReference type="Gene3D" id="1.10.260.40">
    <property type="entry name" value="lambda repressor-like DNA-binding domains"/>
    <property type="match status" value="1"/>
</dbReference>
<accession>A0A7V7RPH7</accession>
<dbReference type="SUPFAM" id="SSF47413">
    <property type="entry name" value="lambda repressor-like DNA-binding domains"/>
    <property type="match status" value="1"/>
</dbReference>
<evidence type="ECO:0000259" key="1">
    <source>
        <dbReference type="PROSITE" id="PS50943"/>
    </source>
</evidence>
<evidence type="ECO:0000313" key="2">
    <source>
        <dbReference type="EMBL" id="KAB2335163.1"/>
    </source>
</evidence>